<dbReference type="InterPro" id="IPR039121">
    <property type="entry name" value="NUDT19"/>
</dbReference>
<dbReference type="PANTHER" id="PTHR12318">
    <property type="entry name" value="TESTOSTERONE-REGULATED PROTEIN RP2"/>
    <property type="match status" value="1"/>
</dbReference>
<keyword evidence="6" id="KW-0464">Manganese</keyword>
<keyword evidence="4" id="KW-0378">Hydrolase</keyword>
<evidence type="ECO:0000259" key="7">
    <source>
        <dbReference type="PROSITE" id="PS51462"/>
    </source>
</evidence>
<evidence type="ECO:0000256" key="6">
    <source>
        <dbReference type="ARBA" id="ARBA00023211"/>
    </source>
</evidence>
<dbReference type="InterPro" id="IPR015797">
    <property type="entry name" value="NUDIX_hydrolase-like_dom_sf"/>
</dbReference>
<name>A0A6J6W0T5_9ZZZZ</name>
<feature type="domain" description="Nudix hydrolase" evidence="7">
    <location>
        <begin position="6"/>
        <end position="214"/>
    </location>
</feature>
<dbReference type="Pfam" id="PF00293">
    <property type="entry name" value="NUDIX"/>
    <property type="match status" value="1"/>
</dbReference>
<evidence type="ECO:0000256" key="1">
    <source>
        <dbReference type="ARBA" id="ARBA00001936"/>
    </source>
</evidence>
<keyword evidence="5" id="KW-0460">Magnesium</keyword>
<protein>
    <submittedName>
        <fullName evidence="8">Unannotated protein</fullName>
    </submittedName>
</protein>
<dbReference type="PROSITE" id="PS51462">
    <property type="entry name" value="NUDIX"/>
    <property type="match status" value="1"/>
</dbReference>
<keyword evidence="3" id="KW-0479">Metal-binding</keyword>
<reference evidence="8" key="1">
    <citation type="submission" date="2020-05" db="EMBL/GenBank/DDBJ databases">
        <authorList>
            <person name="Chiriac C."/>
            <person name="Salcher M."/>
            <person name="Ghai R."/>
            <person name="Kavagutti S V."/>
        </authorList>
    </citation>
    <scope>NUCLEOTIDE SEQUENCE</scope>
</reference>
<dbReference type="GO" id="GO:0016818">
    <property type="term" value="F:hydrolase activity, acting on acid anhydrides, in phosphorus-containing anhydrides"/>
    <property type="evidence" value="ECO:0007669"/>
    <property type="project" value="InterPro"/>
</dbReference>
<dbReference type="InterPro" id="IPR000086">
    <property type="entry name" value="NUDIX_hydrolase_dom"/>
</dbReference>
<gene>
    <name evidence="8" type="ORF">UFOPK2958_00369</name>
</gene>
<evidence type="ECO:0000256" key="5">
    <source>
        <dbReference type="ARBA" id="ARBA00022842"/>
    </source>
</evidence>
<evidence type="ECO:0000313" key="8">
    <source>
        <dbReference type="EMBL" id="CAB4778582.1"/>
    </source>
</evidence>
<dbReference type="AlphaFoldDB" id="A0A6J6W0T5"/>
<dbReference type="EMBL" id="CAFAAB010000026">
    <property type="protein sequence ID" value="CAB4778582.1"/>
    <property type="molecule type" value="Genomic_DNA"/>
</dbReference>
<sequence>MSNVMEPRPAATVMLVRDGDVGFEVLMLKRNLKSDFVGGAYVFPGGGVDALDASPGAEVLVEGLIDAEASSRLSLSSGGLAYYVACLRELFEEAGLLLARGANGEYVRFDNPDVHERFATHRRAVNGSERRFLDIVAEEELRLDLTALEYYAHWVTPVGPPRRYDTRFFVALAPQYQVAAHDAGETIADEWVRPNDALERHHAGELEMIFPTIRNLEAIADLPHAAAVLEHARQKQEILRIEPKFLTVDGEVTIVMPGDPGWTN</sequence>
<dbReference type="GO" id="GO:0046872">
    <property type="term" value="F:metal ion binding"/>
    <property type="evidence" value="ECO:0007669"/>
    <property type="project" value="UniProtKB-KW"/>
</dbReference>
<comment type="cofactor">
    <cofactor evidence="2">
        <name>Mg(2+)</name>
        <dbReference type="ChEBI" id="CHEBI:18420"/>
    </cofactor>
</comment>
<accession>A0A6J6W0T5</accession>
<evidence type="ECO:0000256" key="3">
    <source>
        <dbReference type="ARBA" id="ARBA00022723"/>
    </source>
</evidence>
<evidence type="ECO:0000256" key="4">
    <source>
        <dbReference type="ARBA" id="ARBA00022801"/>
    </source>
</evidence>
<dbReference type="CDD" id="cd18870">
    <property type="entry name" value="NUDIX_AcylCoAdiphos_Nudt19"/>
    <property type="match status" value="1"/>
</dbReference>
<comment type="cofactor">
    <cofactor evidence="1">
        <name>Mn(2+)</name>
        <dbReference type="ChEBI" id="CHEBI:29035"/>
    </cofactor>
</comment>
<dbReference type="SUPFAM" id="SSF55811">
    <property type="entry name" value="Nudix"/>
    <property type="match status" value="2"/>
</dbReference>
<dbReference type="PANTHER" id="PTHR12318:SF0">
    <property type="entry name" value="ACYL-COENZYME A DIPHOSPHATASE NUDT19"/>
    <property type="match status" value="1"/>
</dbReference>
<evidence type="ECO:0000256" key="2">
    <source>
        <dbReference type="ARBA" id="ARBA00001946"/>
    </source>
</evidence>
<proteinExistence type="predicted"/>
<dbReference type="Gene3D" id="3.90.79.10">
    <property type="entry name" value="Nucleoside Triphosphate Pyrophosphohydrolase"/>
    <property type="match status" value="1"/>
</dbReference>
<organism evidence="8">
    <name type="scientific">freshwater metagenome</name>
    <dbReference type="NCBI Taxonomy" id="449393"/>
    <lineage>
        <taxon>unclassified sequences</taxon>
        <taxon>metagenomes</taxon>
        <taxon>ecological metagenomes</taxon>
    </lineage>
</organism>